<dbReference type="Pfam" id="PF04865">
    <property type="entry name" value="Baseplate_J"/>
    <property type="match status" value="1"/>
</dbReference>
<dbReference type="PANTHER" id="PTHR37829">
    <property type="entry name" value="PHAGE-LIKE ELEMENT PBSX PROTEIN XKDT"/>
    <property type="match status" value="1"/>
</dbReference>
<dbReference type="Pfam" id="PF26078">
    <property type="entry name" value="Baseplate_J_M"/>
    <property type="match status" value="1"/>
</dbReference>
<dbReference type="Proteomes" id="UP000293902">
    <property type="component" value="Chromosome"/>
</dbReference>
<organism evidence="4 5">
    <name type="scientific">Desulfobacter hydrogenophilus</name>
    <dbReference type="NCBI Taxonomy" id="2291"/>
    <lineage>
        <taxon>Bacteria</taxon>
        <taxon>Pseudomonadati</taxon>
        <taxon>Thermodesulfobacteriota</taxon>
        <taxon>Desulfobacteria</taxon>
        <taxon>Desulfobacterales</taxon>
        <taxon>Desulfobacteraceae</taxon>
        <taxon>Desulfobacter</taxon>
    </lineage>
</organism>
<evidence type="ECO:0000313" key="6">
    <source>
        <dbReference type="Proteomes" id="UP000293902"/>
    </source>
</evidence>
<dbReference type="EMBL" id="CP036313">
    <property type="protein sequence ID" value="QBH14336.1"/>
    <property type="molecule type" value="Genomic_DNA"/>
</dbReference>
<feature type="domain" description="Baseplate J-like central" evidence="2">
    <location>
        <begin position="208"/>
        <end position="277"/>
    </location>
</feature>
<dbReference type="RefSeq" id="WP_111959853.1">
    <property type="nucleotide sequence ID" value="NZ_CP036313.1"/>
</dbReference>
<dbReference type="InterPro" id="IPR052399">
    <property type="entry name" value="Phage_Baseplate_Assmbl_Protein"/>
</dbReference>
<reference evidence="3 6" key="2">
    <citation type="submission" date="2019-02" db="EMBL/GenBank/DDBJ databases">
        <title>Complete genome sequence of Desulfobacter hydrogenophilus AcRS1.</title>
        <authorList>
            <person name="Marietou A."/>
            <person name="Lund M.B."/>
            <person name="Marshall I.P.G."/>
            <person name="Schreiber L."/>
            <person name="Jorgensen B."/>
        </authorList>
    </citation>
    <scope>NUCLEOTIDE SEQUENCE [LARGE SCALE GENOMIC DNA]</scope>
    <source>
        <strain evidence="3 6">AcRS1</strain>
    </source>
</reference>
<dbReference type="EMBL" id="QLNI01000052">
    <property type="protein sequence ID" value="RAM00338.1"/>
    <property type="molecule type" value="Genomic_DNA"/>
</dbReference>
<proteinExistence type="predicted"/>
<dbReference type="OrthoDB" id="66218at2"/>
<evidence type="ECO:0000313" key="4">
    <source>
        <dbReference type="EMBL" id="RAM00338.1"/>
    </source>
</evidence>
<protein>
    <submittedName>
        <fullName evidence="3">Baseplate J/gp47 family protein</fullName>
    </submittedName>
</protein>
<keyword evidence="6" id="KW-1185">Reference proteome</keyword>
<evidence type="ECO:0000259" key="2">
    <source>
        <dbReference type="Pfam" id="PF26078"/>
    </source>
</evidence>
<name>A0A328F719_9BACT</name>
<evidence type="ECO:0000313" key="5">
    <source>
        <dbReference type="Proteomes" id="UP000248798"/>
    </source>
</evidence>
<evidence type="ECO:0000259" key="1">
    <source>
        <dbReference type="Pfam" id="PF04865"/>
    </source>
</evidence>
<evidence type="ECO:0000313" key="3">
    <source>
        <dbReference type="EMBL" id="QBH14336.1"/>
    </source>
</evidence>
<reference evidence="4 5" key="1">
    <citation type="submission" date="2018-06" db="EMBL/GenBank/DDBJ databases">
        <title>Complete Genome Sequence of Desulfobacter hydrogenophilus (DSM3380).</title>
        <authorList>
            <person name="Marietou A."/>
            <person name="Schreiber L."/>
            <person name="Marshall I."/>
            <person name="Jorgensen B."/>
        </authorList>
    </citation>
    <scope>NUCLEOTIDE SEQUENCE [LARGE SCALE GENOMIC DNA]</scope>
    <source>
        <strain evidence="4 5">DSM 3380</strain>
    </source>
</reference>
<feature type="domain" description="Baseplate protein J-like barrel" evidence="1">
    <location>
        <begin position="97"/>
        <end position="182"/>
    </location>
</feature>
<gene>
    <name evidence="4" type="ORF">DO021_19685</name>
    <name evidence="3" type="ORF">EYB58_16285</name>
</gene>
<dbReference type="PANTHER" id="PTHR37829:SF3">
    <property type="entry name" value="PROTEIN JAYE-RELATED"/>
    <property type="match status" value="1"/>
</dbReference>
<dbReference type="AlphaFoldDB" id="A0A328F719"/>
<accession>A0A328F719</accession>
<dbReference type="InterPro" id="IPR006949">
    <property type="entry name" value="Barrel_Baseplate_J-like"/>
</dbReference>
<sequence>MSVPIDKTLDEVRTDLFSRISDAQSNGYLPQLLNLNKGVVRGLIEIWAWGLWQMYQFMVVVFKQLFPTLATGTWLDLHCSQVGVTRQVATRAVGMVSFSRLEAAGNVNIPMGTVVRTKPDGAGTMQRFLTVTAVILPEGALSVLSEVKAQDYGREANVTAGMISEIITPVAGIDSVTNAVDWLATEAVDNETDDALRQRYILAWKNINGSTKYAYESWARSVTGVVSARIMDRHPRGMGTVDVIIRGSAGVPSADLIAQVDAVVQASRPINDDVLVRGPVPVPVDVIAELVLASGTPSLILAEAESRVRAMFANPPVLDDVTPVYVGDDLTLDRFVLVMMAVSGVKEIIFADPVETVVVPADGLAVLAGVTLSYSFASEA</sequence>
<dbReference type="Proteomes" id="UP000248798">
    <property type="component" value="Unassembled WGS sequence"/>
</dbReference>
<dbReference type="InterPro" id="IPR058531">
    <property type="entry name" value="Baseplate_J_M"/>
</dbReference>